<gene>
    <name evidence="1" type="ORF">D3H65_30680</name>
</gene>
<dbReference type="KEGG" id="pseg:D3H65_30680"/>
<proteinExistence type="predicted"/>
<dbReference type="EMBL" id="CP032157">
    <property type="protein sequence ID" value="AXY78093.1"/>
    <property type="molecule type" value="Genomic_DNA"/>
</dbReference>
<name>A0A3B7MX87_9BACT</name>
<organism evidence="1 2">
    <name type="scientific">Paraflavitalea soli</name>
    <dbReference type="NCBI Taxonomy" id="2315862"/>
    <lineage>
        <taxon>Bacteria</taxon>
        <taxon>Pseudomonadati</taxon>
        <taxon>Bacteroidota</taxon>
        <taxon>Chitinophagia</taxon>
        <taxon>Chitinophagales</taxon>
        <taxon>Chitinophagaceae</taxon>
        <taxon>Paraflavitalea</taxon>
    </lineage>
</organism>
<evidence type="ECO:0000313" key="1">
    <source>
        <dbReference type="EMBL" id="AXY78093.1"/>
    </source>
</evidence>
<dbReference type="AlphaFoldDB" id="A0A3B7MX87"/>
<sequence length="244" mass="27473">MKPKKITRVTKRCIPGVTLHPREGYYQVRHIGLTPQRVKTDPAFAPTRRQAARFAHIIKCAKAIADALLPQTNKQHIMPRLIACLRKSVSNEQLLSPELAVNQWEALRQFECSQQYPLHKVLKLDYPYTVDTLQPKCTLVLPACIPTAVIESPPGATYARIVAIQACLDLQQHTIQRTMAHTTIFPLKPLHIRPAALITEINSPNGTHHFLALSIQWYARHNSNNTLQPLSLPVSAAIIKTWIS</sequence>
<accession>A0A3B7MX87</accession>
<protein>
    <submittedName>
        <fullName evidence="1">Uncharacterized protein</fullName>
    </submittedName>
</protein>
<reference evidence="1 2" key="1">
    <citation type="submission" date="2018-09" db="EMBL/GenBank/DDBJ databases">
        <title>Genome sequencing of strain 6GH32-13.</title>
        <authorList>
            <person name="Weon H.-Y."/>
            <person name="Heo J."/>
            <person name="Kwon S.-W."/>
        </authorList>
    </citation>
    <scope>NUCLEOTIDE SEQUENCE [LARGE SCALE GENOMIC DNA]</scope>
    <source>
        <strain evidence="1 2">5GH32-13</strain>
    </source>
</reference>
<dbReference type="OrthoDB" id="670564at2"/>
<dbReference type="RefSeq" id="WP_119053966.1">
    <property type="nucleotide sequence ID" value="NZ_CP032157.1"/>
</dbReference>
<dbReference type="Proteomes" id="UP000263900">
    <property type="component" value="Chromosome"/>
</dbReference>
<evidence type="ECO:0000313" key="2">
    <source>
        <dbReference type="Proteomes" id="UP000263900"/>
    </source>
</evidence>
<keyword evidence="2" id="KW-1185">Reference proteome</keyword>